<comment type="similarity">
    <text evidence="2">Belongs to the citrate synthase family.</text>
</comment>
<gene>
    <name evidence="5" type="primary">prpC1</name>
    <name evidence="5" type="ORF">NCTC13150_01547</name>
</gene>
<evidence type="ECO:0000256" key="2">
    <source>
        <dbReference type="ARBA" id="ARBA00010566"/>
    </source>
</evidence>
<dbReference type="InterPro" id="IPR002020">
    <property type="entry name" value="Citrate_synthase"/>
</dbReference>
<evidence type="ECO:0000256" key="1">
    <source>
        <dbReference type="ARBA" id="ARBA00005163"/>
    </source>
</evidence>
<dbReference type="InterPro" id="IPR016143">
    <property type="entry name" value="Citrate_synth-like_sm_a-sub"/>
</dbReference>
<name>A0A8H2M944_9FIRM</name>
<evidence type="ECO:0000256" key="3">
    <source>
        <dbReference type="ARBA" id="ARBA00012972"/>
    </source>
</evidence>
<keyword evidence="4 5" id="KW-0808">Transferase</keyword>
<evidence type="ECO:0000256" key="4">
    <source>
        <dbReference type="ARBA" id="ARBA00022679"/>
    </source>
</evidence>
<sequence length="449" mass="50365">MDKKTTNRLKRYARVIERRAYIDPQFYEDHKIKRGLRNKNGTGVLVGVTGVADVVGYAYEDGKKIPTPGRLDYRGYSVEEILKGARERQSHAFEEVSYLLLFGQLPTQEDLDLYHETLWSLTALPGGYLEDVILKTANKNLMNKIMQSVLSLYSYDPDPDNTEIFNVLNQSLGLIAKMPMILAYCYAAKRHYVDDASLIIHRPKSNYDPAENLLHMIRPDSSFTEEEAQILDTLMVLHAEHGGGNNSAFATHVVSSSGTDSYSAITTALGSLKGPRHGGANLMVDSMVADLKDKASDWTKAGQVKKYLEAVLDKKAFDRSGLIYGLGHAVYTLSDPRALLLKERARTLAQSKNCPEEYQLIENIEKIGGDLIAEKFALPHPAPANVDLYSGLIFHLLGIPRDLFTPIFALSRTTGWCAHRLEQVLDKKIMRPAYLTLNQPQKYLPMEDR</sequence>
<dbReference type="GO" id="GO:0005975">
    <property type="term" value="P:carbohydrate metabolic process"/>
    <property type="evidence" value="ECO:0007669"/>
    <property type="project" value="TreeGrafter"/>
</dbReference>
<dbReference type="InterPro" id="IPR036969">
    <property type="entry name" value="Citrate_synthase_sf"/>
</dbReference>
<dbReference type="InterPro" id="IPR016142">
    <property type="entry name" value="Citrate_synth-like_lrg_a-sub"/>
</dbReference>
<dbReference type="SUPFAM" id="SSF48256">
    <property type="entry name" value="Citrate synthase"/>
    <property type="match status" value="1"/>
</dbReference>
<dbReference type="NCBIfam" id="NF010635">
    <property type="entry name" value="PRK14032.1"/>
    <property type="match status" value="1"/>
</dbReference>
<protein>
    <recommendedName>
        <fullName evidence="3">citrate synthase (unknown stereospecificity)</fullName>
        <ecNumber evidence="3">2.3.3.16</ecNumber>
    </recommendedName>
</protein>
<dbReference type="PANTHER" id="PTHR11739:SF4">
    <property type="entry name" value="CITRATE SYNTHASE, PEROXISOMAL"/>
    <property type="match status" value="1"/>
</dbReference>
<dbReference type="GO" id="GO:0036440">
    <property type="term" value="F:citrate synthase activity"/>
    <property type="evidence" value="ECO:0007669"/>
    <property type="project" value="UniProtKB-EC"/>
</dbReference>
<dbReference type="GO" id="GO:0006099">
    <property type="term" value="P:tricarboxylic acid cycle"/>
    <property type="evidence" value="ECO:0007669"/>
    <property type="project" value="UniProtKB-UniPathway"/>
</dbReference>
<dbReference type="Gene3D" id="1.10.580.10">
    <property type="entry name" value="Citrate Synthase, domain 1"/>
    <property type="match status" value="1"/>
</dbReference>
<reference evidence="5 6" key="1">
    <citation type="submission" date="2019-02" db="EMBL/GenBank/DDBJ databases">
        <authorList>
            <consortium name="Pathogen Informatics"/>
        </authorList>
    </citation>
    <scope>NUCLEOTIDE SEQUENCE [LARGE SCALE GENOMIC DNA]</scope>
    <source>
        <strain evidence="5 6">3012STDY7089603</strain>
    </source>
</reference>
<comment type="pathway">
    <text evidence="1">Carbohydrate metabolism; tricarboxylic acid cycle.</text>
</comment>
<proteinExistence type="inferred from homology"/>
<dbReference type="PRINTS" id="PR00143">
    <property type="entry name" value="CITRTSNTHASE"/>
</dbReference>
<dbReference type="AlphaFoldDB" id="A0A8H2M944"/>
<dbReference type="Gene3D" id="1.10.230.10">
    <property type="entry name" value="Cytochrome P450-Terp, domain 2"/>
    <property type="match status" value="1"/>
</dbReference>
<keyword evidence="6" id="KW-1185">Reference proteome</keyword>
<dbReference type="EMBL" id="CAACYI010000001">
    <property type="protein sequence ID" value="VFB16971.1"/>
    <property type="molecule type" value="Genomic_DNA"/>
</dbReference>
<dbReference type="GO" id="GO:0005829">
    <property type="term" value="C:cytosol"/>
    <property type="evidence" value="ECO:0007669"/>
    <property type="project" value="TreeGrafter"/>
</dbReference>
<dbReference type="UniPathway" id="UPA00223"/>
<evidence type="ECO:0000313" key="5">
    <source>
        <dbReference type="EMBL" id="VFB16971.1"/>
    </source>
</evidence>
<dbReference type="Pfam" id="PF00285">
    <property type="entry name" value="Citrate_synt"/>
    <property type="match status" value="1"/>
</dbReference>
<comment type="caution">
    <text evidence="5">The sequence shown here is derived from an EMBL/GenBank/DDBJ whole genome shotgun (WGS) entry which is preliminary data.</text>
</comment>
<organism evidence="5 6">
    <name type="scientific">Urinicoccus massiliensis</name>
    <dbReference type="NCBI Taxonomy" id="1723382"/>
    <lineage>
        <taxon>Bacteria</taxon>
        <taxon>Bacillati</taxon>
        <taxon>Bacillota</taxon>
        <taxon>Tissierellia</taxon>
        <taxon>Tissierellales</taxon>
        <taxon>Peptoniphilaceae</taxon>
        <taxon>Urinicoccus</taxon>
    </lineage>
</organism>
<dbReference type="RefSeq" id="WP_072469841.1">
    <property type="nucleotide sequence ID" value="NZ_CAACYI010000001.1"/>
</dbReference>
<dbReference type="EC" id="2.3.3.16" evidence="3"/>
<dbReference type="Proteomes" id="UP000377798">
    <property type="component" value="Unassembled WGS sequence"/>
</dbReference>
<evidence type="ECO:0000313" key="6">
    <source>
        <dbReference type="Proteomes" id="UP000377798"/>
    </source>
</evidence>
<keyword evidence="5" id="KW-0012">Acyltransferase</keyword>
<dbReference type="PANTHER" id="PTHR11739">
    <property type="entry name" value="CITRATE SYNTHASE"/>
    <property type="match status" value="1"/>
</dbReference>
<accession>A0A8H2M944</accession>